<evidence type="ECO:0000313" key="2">
    <source>
        <dbReference type="Proteomes" id="UP000184159"/>
    </source>
</evidence>
<proteinExistence type="predicted"/>
<sequence length="46" mass="5393">MPTLLGAIDLSWLNFVQSERVLIAARGMPLRYPKQMTRNKEQDTFR</sequence>
<dbReference type="EMBL" id="FQUH01000002">
    <property type="protein sequence ID" value="SHE62669.1"/>
    <property type="molecule type" value="Genomic_DNA"/>
</dbReference>
<gene>
    <name evidence="1" type="ORF">SAMN02745781_00611</name>
</gene>
<protein>
    <submittedName>
        <fullName evidence="1">Uncharacterized protein</fullName>
    </submittedName>
</protein>
<keyword evidence="2" id="KW-1185">Reference proteome</keyword>
<evidence type="ECO:0000313" key="1">
    <source>
        <dbReference type="EMBL" id="SHE62669.1"/>
    </source>
</evidence>
<dbReference type="Proteomes" id="UP000184159">
    <property type="component" value="Unassembled WGS sequence"/>
</dbReference>
<organism evidence="1 2">
    <name type="scientific">Vibrio gazogenes DSM 21264 = NBRC 103151</name>
    <dbReference type="NCBI Taxonomy" id="1123492"/>
    <lineage>
        <taxon>Bacteria</taxon>
        <taxon>Pseudomonadati</taxon>
        <taxon>Pseudomonadota</taxon>
        <taxon>Gammaproteobacteria</taxon>
        <taxon>Vibrionales</taxon>
        <taxon>Vibrionaceae</taxon>
        <taxon>Vibrio</taxon>
    </lineage>
</organism>
<reference evidence="2" key="1">
    <citation type="submission" date="2016-11" db="EMBL/GenBank/DDBJ databases">
        <authorList>
            <person name="Varghese N."/>
            <person name="Submissions S."/>
        </authorList>
    </citation>
    <scope>NUCLEOTIDE SEQUENCE [LARGE SCALE GENOMIC DNA]</scope>
    <source>
        <strain evidence="2">DSM 21264</strain>
    </source>
</reference>
<dbReference type="AlphaFoldDB" id="A0A1M4V166"/>
<name>A0A1M4V166_VIBGA</name>
<accession>A0A1M4V166</accession>